<dbReference type="Proteomes" id="UP000103899">
    <property type="component" value="Segment"/>
</dbReference>
<evidence type="ECO:0000256" key="1">
    <source>
        <dbReference type="ARBA" id="ARBA00007827"/>
    </source>
</evidence>
<dbReference type="EMBL" id="JQ805139">
    <property type="protein sequence ID" value="AFK83925.1"/>
    <property type="molecule type" value="Genomic_DNA"/>
</dbReference>
<protein>
    <submittedName>
        <fullName evidence="2">B88</fullName>
    </submittedName>
</protein>
<dbReference type="RefSeq" id="YP_010797113.1">
    <property type="nucleotide sequence ID" value="NC_076129.1"/>
</dbReference>
<accession>I3VQ81</accession>
<dbReference type="KEGG" id="vg:80534816"/>
<dbReference type="InterPro" id="IPR007616">
    <property type="entry name" value="Herpes_U59/UL88"/>
</dbReference>
<name>I3VQ81_9BETA</name>
<sequence>MAVCSLNETVIGTWRDAAFIDKSGPVREHFFEGNGLSNIVRKFIPRPSDARPTVVFASELSIFTSGRRRRLVSGFSVYWHSHSELIYALTGITYCVKIYVECGGADNVLLTTPKIYLVRTVTRPLKAQEVTWPKTDIMWAKGLAVGVVARDPVVASLPYNLNPDDRESELAEADEIPEGLRQRAGDTPMFLVRVAAVYDRLKLPLGNLSGSASTVLKQCVAAASQKRVYLKKDTAMGNYFLCQVCLYILGEVSAAEELLGLLYCRSAAPEPTFSGHRVLLRNAVRLARVLNYLHDNRDGLDEAIARLDDDDVIVQTVHHYYAECYVNADARVIHAAVTVLKHFYESWSVWESVDFLGAATRRSLRGWRVCRGDVAKLLRY</sequence>
<proteinExistence type="inferred from homology"/>
<organism evidence="2 3">
    <name type="scientific">miniopterid betaherpesvirus 1</name>
    <dbReference type="NCBI Taxonomy" id="3070189"/>
    <lineage>
        <taxon>Viruses</taxon>
        <taxon>Duplodnaviria</taxon>
        <taxon>Heunggongvirae</taxon>
        <taxon>Peploviricota</taxon>
        <taxon>Herviviricetes</taxon>
        <taxon>Herpesvirales</taxon>
        <taxon>Orthoherpesviridae</taxon>
        <taxon>Betaherpesvirinae</taxon>
        <taxon>Quwivirus</taxon>
        <taxon>Quwivirus miniopteridbeta1</taxon>
    </lineage>
</organism>
<dbReference type="Pfam" id="PF04529">
    <property type="entry name" value="Herpes_U59"/>
    <property type="match status" value="1"/>
</dbReference>
<reference evidence="2 3" key="1">
    <citation type="journal article" date="2012" name="J. Virol.">
        <title>A Novel Bat Herpesvirus Encodes Homologues of Major Histocompatibility Complex Classes I and II, C-Type Lectin, and a Unique Family of Immune-Related Genes.</title>
        <authorList>
            <person name="Zhang H."/>
            <person name="Todd S."/>
            <person name="Tachedjian M."/>
            <person name="Barr J.A."/>
            <person name="Luo M."/>
            <person name="Yu M."/>
            <person name="Marsh G.A."/>
            <person name="Crameri G."/>
            <person name="Wang L.F."/>
        </authorList>
    </citation>
    <scope>NUCLEOTIDE SEQUENCE [LARGE SCALE GENOMIC DNA]</scope>
    <source>
        <strain evidence="2">B7D8</strain>
    </source>
</reference>
<keyword evidence="3" id="KW-1185">Reference proteome</keyword>
<comment type="similarity">
    <text evidence="1">Belongs to the herpesviridae U59/UL88 family.</text>
</comment>
<evidence type="ECO:0000313" key="2">
    <source>
        <dbReference type="EMBL" id="AFK83925.1"/>
    </source>
</evidence>
<dbReference type="GeneID" id="80534816"/>
<evidence type="ECO:0000313" key="3">
    <source>
        <dbReference type="Proteomes" id="UP000103899"/>
    </source>
</evidence>